<comment type="caution">
    <text evidence="2">The sequence shown here is derived from an EMBL/GenBank/DDBJ whole genome shotgun (WGS) entry which is preliminary data.</text>
</comment>
<evidence type="ECO:0000313" key="3">
    <source>
        <dbReference type="Proteomes" id="UP000729402"/>
    </source>
</evidence>
<evidence type="ECO:0000256" key="1">
    <source>
        <dbReference type="SAM" id="MobiDB-lite"/>
    </source>
</evidence>
<organism evidence="2 3">
    <name type="scientific">Zizania palustris</name>
    <name type="common">Northern wild rice</name>
    <dbReference type="NCBI Taxonomy" id="103762"/>
    <lineage>
        <taxon>Eukaryota</taxon>
        <taxon>Viridiplantae</taxon>
        <taxon>Streptophyta</taxon>
        <taxon>Embryophyta</taxon>
        <taxon>Tracheophyta</taxon>
        <taxon>Spermatophyta</taxon>
        <taxon>Magnoliopsida</taxon>
        <taxon>Liliopsida</taxon>
        <taxon>Poales</taxon>
        <taxon>Poaceae</taxon>
        <taxon>BOP clade</taxon>
        <taxon>Oryzoideae</taxon>
        <taxon>Oryzeae</taxon>
        <taxon>Zizaniinae</taxon>
        <taxon>Zizania</taxon>
    </lineage>
</organism>
<feature type="region of interest" description="Disordered" evidence="1">
    <location>
        <begin position="97"/>
        <end position="134"/>
    </location>
</feature>
<accession>A0A8J5UVT5</accession>
<proteinExistence type="predicted"/>
<evidence type="ECO:0000313" key="2">
    <source>
        <dbReference type="EMBL" id="KAG8045332.1"/>
    </source>
</evidence>
<reference evidence="2" key="1">
    <citation type="journal article" date="2021" name="bioRxiv">
        <title>Whole Genome Assembly and Annotation of Northern Wild Rice, Zizania palustris L., Supports a Whole Genome Duplication in the Zizania Genus.</title>
        <authorList>
            <person name="Haas M."/>
            <person name="Kono T."/>
            <person name="Macchietto M."/>
            <person name="Millas R."/>
            <person name="McGilp L."/>
            <person name="Shao M."/>
            <person name="Duquette J."/>
            <person name="Hirsch C.N."/>
            <person name="Kimball J."/>
        </authorList>
    </citation>
    <scope>NUCLEOTIDE SEQUENCE</scope>
    <source>
        <tissue evidence="2">Fresh leaf tissue</tissue>
    </source>
</reference>
<dbReference type="AlphaFoldDB" id="A0A8J5UVT5"/>
<protein>
    <submittedName>
        <fullName evidence="2">Uncharacterized protein</fullName>
    </submittedName>
</protein>
<dbReference type="EMBL" id="JAAALK010000290">
    <property type="protein sequence ID" value="KAG8045332.1"/>
    <property type="molecule type" value="Genomic_DNA"/>
</dbReference>
<sequence length="134" mass="15289">MSDQLYNLEMFVPVQEGEDEYYNYKSPGFDEQADPCNHGDDAATWTASMSDQLYNLEMFVPVQEGEDEYYNYKSPGFDEQADPCWWDRFLLEDELPPCAPPPAAASQPAETAVQGPCPEEREKHELKINGLPWA</sequence>
<dbReference type="Proteomes" id="UP000729402">
    <property type="component" value="Unassembled WGS sequence"/>
</dbReference>
<name>A0A8J5UVT5_ZIZPA</name>
<reference evidence="2" key="2">
    <citation type="submission" date="2021-02" db="EMBL/GenBank/DDBJ databases">
        <authorList>
            <person name="Kimball J.A."/>
            <person name="Haas M.W."/>
            <person name="Macchietto M."/>
            <person name="Kono T."/>
            <person name="Duquette J."/>
            <person name="Shao M."/>
        </authorList>
    </citation>
    <scope>NUCLEOTIDE SEQUENCE</scope>
    <source>
        <tissue evidence="2">Fresh leaf tissue</tissue>
    </source>
</reference>
<gene>
    <name evidence="2" type="ORF">GUJ93_ZPchr0008g13263</name>
</gene>
<feature type="compositionally biased region" description="Basic and acidic residues" evidence="1">
    <location>
        <begin position="118"/>
        <end position="127"/>
    </location>
</feature>
<keyword evidence="3" id="KW-1185">Reference proteome</keyword>